<feature type="domain" description="Transcription regulator PadR N-terminal" evidence="1">
    <location>
        <begin position="18"/>
        <end position="89"/>
    </location>
</feature>
<dbReference type="InterPro" id="IPR036388">
    <property type="entry name" value="WH-like_DNA-bd_sf"/>
</dbReference>
<sequence length="116" mass="12673">MPLPGNPNFMAGVPELVVLRLLRDREMYGYEIVQAIREQSGEVLSVGEGVIYPVLHALEKDGALKSRRKTVGGRSRVYYTVTPKGLKRFEVLAGDWSTLAAAIRAVLNGGQHVPAV</sequence>
<dbReference type="InterPro" id="IPR036390">
    <property type="entry name" value="WH_DNA-bd_sf"/>
</dbReference>
<dbReference type="RefSeq" id="WP_166935164.1">
    <property type="nucleotide sequence ID" value="NZ_BAAADD010000009.1"/>
</dbReference>
<dbReference type="InterPro" id="IPR005149">
    <property type="entry name" value="Tscrpt_reg_PadR_N"/>
</dbReference>
<dbReference type="EMBL" id="BAAADD010000009">
    <property type="protein sequence ID" value="GAA0581808.1"/>
    <property type="molecule type" value="Genomic_DNA"/>
</dbReference>
<evidence type="ECO:0000259" key="1">
    <source>
        <dbReference type="Pfam" id="PF03551"/>
    </source>
</evidence>
<dbReference type="Gene3D" id="1.10.10.10">
    <property type="entry name" value="Winged helix-like DNA-binding domain superfamily/Winged helix DNA-binding domain"/>
    <property type="match status" value="1"/>
</dbReference>
<evidence type="ECO:0000313" key="2">
    <source>
        <dbReference type="EMBL" id="GAA0581808.1"/>
    </source>
</evidence>
<protein>
    <submittedName>
        <fullName evidence="2">Helix-turn-helix transcriptional regulator</fullName>
    </submittedName>
</protein>
<dbReference type="SUPFAM" id="SSF46785">
    <property type="entry name" value="Winged helix' DNA-binding domain"/>
    <property type="match status" value="1"/>
</dbReference>
<dbReference type="Pfam" id="PF03551">
    <property type="entry name" value="PadR"/>
    <property type="match status" value="1"/>
</dbReference>
<comment type="caution">
    <text evidence="2">The sequence shown here is derived from an EMBL/GenBank/DDBJ whole genome shotgun (WGS) entry which is preliminary data.</text>
</comment>
<evidence type="ECO:0000313" key="3">
    <source>
        <dbReference type="Proteomes" id="UP001499951"/>
    </source>
</evidence>
<dbReference type="Proteomes" id="UP001499951">
    <property type="component" value="Unassembled WGS sequence"/>
</dbReference>
<name>A0ABP3Q724_9PROT</name>
<dbReference type="PANTHER" id="PTHR33169:SF14">
    <property type="entry name" value="TRANSCRIPTIONAL REGULATOR RV3488"/>
    <property type="match status" value="1"/>
</dbReference>
<proteinExistence type="predicted"/>
<organism evidence="2 3">
    <name type="scientific">Rhizomicrobium electricum</name>
    <dbReference type="NCBI Taxonomy" id="480070"/>
    <lineage>
        <taxon>Bacteria</taxon>
        <taxon>Pseudomonadati</taxon>
        <taxon>Pseudomonadota</taxon>
        <taxon>Alphaproteobacteria</taxon>
        <taxon>Micropepsales</taxon>
        <taxon>Micropepsaceae</taxon>
        <taxon>Rhizomicrobium</taxon>
    </lineage>
</organism>
<dbReference type="PANTHER" id="PTHR33169">
    <property type="entry name" value="PADR-FAMILY TRANSCRIPTIONAL REGULATOR"/>
    <property type="match status" value="1"/>
</dbReference>
<gene>
    <name evidence="2" type="ORF">GCM10008942_33370</name>
</gene>
<dbReference type="InterPro" id="IPR052509">
    <property type="entry name" value="Metal_resp_DNA-bind_regulator"/>
</dbReference>
<reference evidence="3" key="1">
    <citation type="journal article" date="2019" name="Int. J. Syst. Evol. Microbiol.">
        <title>The Global Catalogue of Microorganisms (GCM) 10K type strain sequencing project: providing services to taxonomists for standard genome sequencing and annotation.</title>
        <authorList>
            <consortium name="The Broad Institute Genomics Platform"/>
            <consortium name="The Broad Institute Genome Sequencing Center for Infectious Disease"/>
            <person name="Wu L."/>
            <person name="Ma J."/>
        </authorList>
    </citation>
    <scope>NUCLEOTIDE SEQUENCE [LARGE SCALE GENOMIC DNA]</scope>
    <source>
        <strain evidence="3">JCM 15089</strain>
    </source>
</reference>
<keyword evidence="3" id="KW-1185">Reference proteome</keyword>
<accession>A0ABP3Q724</accession>